<dbReference type="PROSITE" id="PS50930">
    <property type="entry name" value="HTH_LYTTR"/>
    <property type="match status" value="1"/>
</dbReference>
<proteinExistence type="predicted"/>
<dbReference type="Gene3D" id="3.40.50.2300">
    <property type="match status" value="1"/>
</dbReference>
<keyword evidence="1" id="KW-0597">Phosphoprotein</keyword>
<dbReference type="SMART" id="SM00448">
    <property type="entry name" value="REC"/>
    <property type="match status" value="1"/>
</dbReference>
<evidence type="ECO:0000259" key="3">
    <source>
        <dbReference type="PROSITE" id="PS50930"/>
    </source>
</evidence>
<feature type="modified residue" description="4-aspartylphosphate" evidence="1">
    <location>
        <position position="55"/>
    </location>
</feature>
<sequence>MKVLIIEDEHTASENLKYHLNNIEPSITIETTLETVADAVSYFNNEFFAELVFVDIHLADGISFEIFEKTEVNIPIIFTTAYNEYAIKAFKVNSIDYLLKPIDEDELREAINKYKSLKLKYPINDQFQQLLKLINRKSFKSTYLVQQRDTLLPLEINGIAYFTIDAGVVKAITLDNKSFVLDKKLEEIELEINPEQFFRANRQFIVQRNTIENLKMYFNGKLILNIYPKPKEQIIISKAKAPQLKNWINNGAF</sequence>
<dbReference type="RefSeq" id="WP_308992452.1">
    <property type="nucleotide sequence ID" value="NZ_CP155618.1"/>
</dbReference>
<dbReference type="GO" id="GO:0003677">
    <property type="term" value="F:DNA binding"/>
    <property type="evidence" value="ECO:0007669"/>
    <property type="project" value="UniProtKB-KW"/>
</dbReference>
<dbReference type="PANTHER" id="PTHR37299:SF1">
    <property type="entry name" value="STAGE 0 SPORULATION PROTEIN A HOMOLOG"/>
    <property type="match status" value="1"/>
</dbReference>
<dbReference type="SUPFAM" id="SSF52172">
    <property type="entry name" value="CheY-like"/>
    <property type="match status" value="1"/>
</dbReference>
<dbReference type="InterPro" id="IPR046947">
    <property type="entry name" value="LytR-like"/>
</dbReference>
<feature type="domain" description="HTH LytTR-type" evidence="3">
    <location>
        <begin position="172"/>
        <end position="250"/>
    </location>
</feature>
<gene>
    <name evidence="4" type="ORF">QLS71_000335</name>
</gene>
<dbReference type="GO" id="GO:0000156">
    <property type="term" value="F:phosphorelay response regulator activity"/>
    <property type="evidence" value="ECO:0007669"/>
    <property type="project" value="InterPro"/>
</dbReference>
<dbReference type="InterPro" id="IPR007492">
    <property type="entry name" value="LytTR_DNA-bd_dom"/>
</dbReference>
<dbReference type="EMBL" id="CP155618">
    <property type="protein sequence ID" value="XBL14485.1"/>
    <property type="molecule type" value="Genomic_DNA"/>
</dbReference>
<dbReference type="Pfam" id="PF04397">
    <property type="entry name" value="LytTR"/>
    <property type="match status" value="1"/>
</dbReference>
<dbReference type="InterPro" id="IPR011006">
    <property type="entry name" value="CheY-like_superfamily"/>
</dbReference>
<name>A0AAU7EH88_9FLAO</name>
<reference evidence="4" key="1">
    <citation type="submission" date="2024-04" db="EMBL/GenBank/DDBJ databases">
        <title>Mariniflexile litorale, isolated from the shallow sediments of the Sea of Japan.</title>
        <authorList>
            <person name="Romanenko L."/>
            <person name="Isaeva M."/>
        </authorList>
    </citation>
    <scope>NUCLEOTIDE SEQUENCE [LARGE SCALE GENOMIC DNA]</scope>
    <source>
        <strain evidence="4">KMM 9835</strain>
    </source>
</reference>
<dbReference type="KEGG" id="mlil:QLS71_000335"/>
<dbReference type="Proteomes" id="UP001224325">
    <property type="component" value="Chromosome"/>
</dbReference>
<dbReference type="Pfam" id="PF00072">
    <property type="entry name" value="Response_reg"/>
    <property type="match status" value="1"/>
</dbReference>
<keyword evidence="4" id="KW-0238">DNA-binding</keyword>
<keyword evidence="5" id="KW-1185">Reference proteome</keyword>
<evidence type="ECO:0000313" key="5">
    <source>
        <dbReference type="Proteomes" id="UP001224325"/>
    </source>
</evidence>
<evidence type="ECO:0000259" key="2">
    <source>
        <dbReference type="PROSITE" id="PS50110"/>
    </source>
</evidence>
<protein>
    <submittedName>
        <fullName evidence="4">LytTR family DNA-binding domain-containing protein</fullName>
    </submittedName>
</protein>
<dbReference type="AlphaFoldDB" id="A0AAU7EH88"/>
<evidence type="ECO:0000256" key="1">
    <source>
        <dbReference type="PROSITE-ProRule" id="PRU00169"/>
    </source>
</evidence>
<dbReference type="FunFam" id="3.40.50.2300:FF:000361">
    <property type="entry name" value="Two-component system response regulator"/>
    <property type="match status" value="1"/>
</dbReference>
<organism evidence="4 5">
    <name type="scientific">Mariniflexile litorale</name>
    <dbReference type="NCBI Taxonomy" id="3045158"/>
    <lineage>
        <taxon>Bacteria</taxon>
        <taxon>Pseudomonadati</taxon>
        <taxon>Bacteroidota</taxon>
        <taxon>Flavobacteriia</taxon>
        <taxon>Flavobacteriales</taxon>
        <taxon>Flavobacteriaceae</taxon>
        <taxon>Mariniflexile</taxon>
    </lineage>
</organism>
<dbReference type="InterPro" id="IPR001789">
    <property type="entry name" value="Sig_transdc_resp-reg_receiver"/>
</dbReference>
<dbReference type="Gene3D" id="2.40.50.1020">
    <property type="entry name" value="LytTr DNA-binding domain"/>
    <property type="match status" value="1"/>
</dbReference>
<accession>A0AAU7EH88</accession>
<feature type="domain" description="Response regulatory" evidence="2">
    <location>
        <begin position="2"/>
        <end position="115"/>
    </location>
</feature>
<evidence type="ECO:0000313" key="4">
    <source>
        <dbReference type="EMBL" id="XBL14485.1"/>
    </source>
</evidence>
<dbReference type="SMART" id="SM00850">
    <property type="entry name" value="LytTR"/>
    <property type="match status" value="1"/>
</dbReference>
<dbReference type="PANTHER" id="PTHR37299">
    <property type="entry name" value="TRANSCRIPTIONAL REGULATOR-RELATED"/>
    <property type="match status" value="1"/>
</dbReference>
<dbReference type="PROSITE" id="PS50110">
    <property type="entry name" value="RESPONSE_REGULATORY"/>
    <property type="match status" value="1"/>
</dbReference>